<protein>
    <recommendedName>
        <fullName evidence="2">RGS domain-containing protein</fullName>
    </recommendedName>
</protein>
<dbReference type="Pfam" id="PF00615">
    <property type="entry name" value="RGS"/>
    <property type="match status" value="1"/>
</dbReference>
<dbReference type="VEuPathDB" id="AmoebaDB:FDP41_013009"/>
<dbReference type="InterPro" id="IPR044926">
    <property type="entry name" value="RGS_subdomain_2"/>
</dbReference>
<reference evidence="3 4" key="1">
    <citation type="journal article" date="2019" name="Sci. Rep.">
        <title>Nanopore sequencing improves the draft genome of the human pathogenic amoeba Naegleria fowleri.</title>
        <authorList>
            <person name="Liechti N."/>
            <person name="Schurch N."/>
            <person name="Bruggmann R."/>
            <person name="Wittwer M."/>
        </authorList>
    </citation>
    <scope>NUCLEOTIDE SEQUENCE [LARGE SCALE GENOMIC DNA]</scope>
    <source>
        <strain evidence="3 4">ATCC 30894</strain>
    </source>
</reference>
<comment type="caution">
    <text evidence="3">The sequence shown here is derived from an EMBL/GenBank/DDBJ whole genome shotgun (WGS) entry which is preliminary data.</text>
</comment>
<feature type="region of interest" description="Disordered" evidence="1">
    <location>
        <begin position="102"/>
        <end position="158"/>
    </location>
</feature>
<dbReference type="InterPro" id="IPR016137">
    <property type="entry name" value="RGS"/>
</dbReference>
<dbReference type="SUPFAM" id="SSF48097">
    <property type="entry name" value="Regulator of G-protein signaling, RGS"/>
    <property type="match status" value="1"/>
</dbReference>
<dbReference type="SMART" id="SM00315">
    <property type="entry name" value="RGS"/>
    <property type="match status" value="1"/>
</dbReference>
<feature type="compositionally biased region" description="Low complexity" evidence="1">
    <location>
        <begin position="360"/>
        <end position="380"/>
    </location>
</feature>
<evidence type="ECO:0000259" key="2">
    <source>
        <dbReference type="PROSITE" id="PS50132"/>
    </source>
</evidence>
<feature type="compositionally biased region" description="Low complexity" evidence="1">
    <location>
        <begin position="131"/>
        <end position="158"/>
    </location>
</feature>
<dbReference type="PROSITE" id="PS50132">
    <property type="entry name" value="RGS"/>
    <property type="match status" value="1"/>
</dbReference>
<keyword evidence="4" id="KW-1185">Reference proteome</keyword>
<accession>A0A6A5C2F9</accession>
<dbReference type="PANTHER" id="PTHR10845">
    <property type="entry name" value="REGULATOR OF G PROTEIN SIGNALING"/>
    <property type="match status" value="1"/>
</dbReference>
<organism evidence="3 4">
    <name type="scientific">Naegleria fowleri</name>
    <name type="common">Brain eating amoeba</name>
    <dbReference type="NCBI Taxonomy" id="5763"/>
    <lineage>
        <taxon>Eukaryota</taxon>
        <taxon>Discoba</taxon>
        <taxon>Heterolobosea</taxon>
        <taxon>Tetramitia</taxon>
        <taxon>Eutetramitia</taxon>
        <taxon>Vahlkampfiidae</taxon>
        <taxon>Naegleria</taxon>
    </lineage>
</organism>
<sequence>MVSSFNDKKRLIVQDDISQFDIHFEAIFDHPETFACFTTYLSNTMNSECSEFLQSVNEYRKIKHERKRLQLATKMYEKFIADSSNSQLNLRNDIKMRVYKVVNPNSPTPGQAPSNSGSLEEVEVQLPTVKNTRSSRSNSSGSGGVRNSLDSTSSGSSISFTNGSSAVTNVEVSTSSLPSHGSTVTCPKNLFDEVESLVLLQLKENHFSTFLASDHFKNFLKKQPLQILYEIGSLKSDSLLQFVESLSETMKCENFTLHDFRFIKKQFSNYDPSEWEVIGSSDHHKCYMSKRTYDMGESVGLSFFKFDVTFPYSAKQVMNTFFEQEYRYQYDGELSRIEQLAYYEKKISNSAIGSIQCMTSSSSPSNSPQISPQNNIPSSPTTDSPMTIVSSTSSALNNNHSNATSILLATSLTQEIYKLVWPFSNRDFIVSSSGIYDLSTNTYFMGKKSCLSEKAKKPEKNVVRAFSFGGWAYKEIDEKTTQYSQMFYMDLKGNIPKPIVKSILKDRAKHFMKVGTKFLKLNEKRGFICNQDNFMLKTFEENGAMYL</sequence>
<dbReference type="PANTHER" id="PTHR10845:SF192">
    <property type="entry name" value="DOUBLE HIT, ISOFORM B"/>
    <property type="match status" value="1"/>
</dbReference>
<dbReference type="GeneID" id="68120224"/>
<dbReference type="OrthoDB" id="10258441at2759"/>
<feature type="compositionally biased region" description="Polar residues" evidence="1">
    <location>
        <begin position="381"/>
        <end position="393"/>
    </location>
</feature>
<dbReference type="InterPro" id="IPR036305">
    <property type="entry name" value="RGS_sf"/>
</dbReference>
<dbReference type="AlphaFoldDB" id="A0A6A5C2F9"/>
<evidence type="ECO:0000313" key="4">
    <source>
        <dbReference type="Proteomes" id="UP000444721"/>
    </source>
</evidence>
<dbReference type="SUPFAM" id="SSF55961">
    <property type="entry name" value="Bet v1-like"/>
    <property type="match status" value="1"/>
</dbReference>
<dbReference type="EMBL" id="VFQX01000016">
    <property type="protein sequence ID" value="KAF0981221.1"/>
    <property type="molecule type" value="Genomic_DNA"/>
</dbReference>
<proteinExistence type="predicted"/>
<dbReference type="OMA" id="TIFEKEY"/>
<dbReference type="VEuPathDB" id="AmoebaDB:NF0122590"/>
<feature type="domain" description="RGS" evidence="2">
    <location>
        <begin position="23"/>
        <end position="220"/>
    </location>
</feature>
<dbReference type="Gene3D" id="3.30.530.20">
    <property type="match status" value="1"/>
</dbReference>
<name>A0A6A5C2F9_NAEFO</name>
<dbReference type="Proteomes" id="UP000444721">
    <property type="component" value="Unassembled WGS sequence"/>
</dbReference>
<dbReference type="VEuPathDB" id="AmoebaDB:NfTy_078720"/>
<gene>
    <name evidence="3" type="ORF">FDP41_013009</name>
</gene>
<dbReference type="InterPro" id="IPR023393">
    <property type="entry name" value="START-like_dom_sf"/>
</dbReference>
<dbReference type="Gene3D" id="1.10.167.10">
    <property type="entry name" value="Regulator of G-protein Signalling 4, domain 2"/>
    <property type="match status" value="1"/>
</dbReference>
<dbReference type="RefSeq" id="XP_044565934.1">
    <property type="nucleotide sequence ID" value="XM_044703592.1"/>
</dbReference>
<feature type="region of interest" description="Disordered" evidence="1">
    <location>
        <begin position="358"/>
        <end position="393"/>
    </location>
</feature>
<evidence type="ECO:0000256" key="1">
    <source>
        <dbReference type="SAM" id="MobiDB-lite"/>
    </source>
</evidence>
<evidence type="ECO:0000313" key="3">
    <source>
        <dbReference type="EMBL" id="KAF0981221.1"/>
    </source>
</evidence>
<feature type="compositionally biased region" description="Polar residues" evidence="1">
    <location>
        <begin position="103"/>
        <end position="118"/>
    </location>
</feature>